<dbReference type="Gene3D" id="3.40.50.200">
    <property type="entry name" value="Peptidase S8/S53 domain"/>
    <property type="match status" value="1"/>
</dbReference>
<comment type="caution">
    <text evidence="8">The sequence shown here is derived from an EMBL/GenBank/DDBJ whole genome shotgun (WGS) entry which is preliminary data.</text>
</comment>
<feature type="active site" description="Charge relay system" evidence="5 6">
    <location>
        <position position="206"/>
    </location>
</feature>
<dbReference type="InterPro" id="IPR034058">
    <property type="entry name" value="TagA/B/C/D_pept_dom"/>
</dbReference>
<dbReference type="EMBL" id="JAPEUY010000021">
    <property type="protein sequence ID" value="KAJ4362311.1"/>
    <property type="molecule type" value="Genomic_DNA"/>
</dbReference>
<dbReference type="InterPro" id="IPR000209">
    <property type="entry name" value="Peptidase_S8/S53_dom"/>
</dbReference>
<dbReference type="AlphaFoldDB" id="A0A9W9CHF9"/>
<feature type="active site" description="Charge relay system" evidence="5 6">
    <location>
        <position position="245"/>
    </location>
</feature>
<dbReference type="PANTHER" id="PTHR43399:SF4">
    <property type="entry name" value="CELL WALL-ASSOCIATED PROTEASE"/>
    <property type="match status" value="1"/>
</dbReference>
<gene>
    <name evidence="8" type="ORF">N0V83_010404</name>
</gene>
<dbReference type="PROSITE" id="PS51892">
    <property type="entry name" value="SUBTILASE"/>
    <property type="match status" value="1"/>
</dbReference>
<evidence type="ECO:0000256" key="2">
    <source>
        <dbReference type="ARBA" id="ARBA00022670"/>
    </source>
</evidence>
<dbReference type="InterPro" id="IPR008979">
    <property type="entry name" value="Galactose-bd-like_sf"/>
</dbReference>
<dbReference type="InterPro" id="IPR022398">
    <property type="entry name" value="Peptidase_S8_His-AS"/>
</dbReference>
<proteinExistence type="inferred from homology"/>
<evidence type="ECO:0000259" key="7">
    <source>
        <dbReference type="Pfam" id="PF00082"/>
    </source>
</evidence>
<dbReference type="PRINTS" id="PR00723">
    <property type="entry name" value="SUBTILISIN"/>
</dbReference>
<organism evidence="8 9">
    <name type="scientific">Neocucurbitaria cava</name>
    <dbReference type="NCBI Taxonomy" id="798079"/>
    <lineage>
        <taxon>Eukaryota</taxon>
        <taxon>Fungi</taxon>
        <taxon>Dikarya</taxon>
        <taxon>Ascomycota</taxon>
        <taxon>Pezizomycotina</taxon>
        <taxon>Dothideomycetes</taxon>
        <taxon>Pleosporomycetidae</taxon>
        <taxon>Pleosporales</taxon>
        <taxon>Pleosporineae</taxon>
        <taxon>Cucurbitariaceae</taxon>
        <taxon>Neocucurbitaria</taxon>
    </lineage>
</organism>
<dbReference type="CDD" id="cd04842">
    <property type="entry name" value="Peptidases_S8_Kp43_protease"/>
    <property type="match status" value="1"/>
</dbReference>
<feature type="active site" description="Charge relay system" evidence="5 6">
    <location>
        <position position="491"/>
    </location>
</feature>
<dbReference type="GO" id="GO:0004252">
    <property type="term" value="F:serine-type endopeptidase activity"/>
    <property type="evidence" value="ECO:0007669"/>
    <property type="project" value="UniProtKB-UniRule"/>
</dbReference>
<dbReference type="InterPro" id="IPR015500">
    <property type="entry name" value="Peptidase_S8_subtilisin-rel"/>
</dbReference>
<dbReference type="SUPFAM" id="SSF52743">
    <property type="entry name" value="Subtilisin-like"/>
    <property type="match status" value="1"/>
</dbReference>
<dbReference type="Proteomes" id="UP001140560">
    <property type="component" value="Unassembled WGS sequence"/>
</dbReference>
<accession>A0A9W9CHF9</accession>
<keyword evidence="9" id="KW-1185">Reference proteome</keyword>
<reference evidence="8" key="1">
    <citation type="submission" date="2022-10" db="EMBL/GenBank/DDBJ databases">
        <title>Tapping the CABI collections for fungal endophytes: first genome assemblies for Collariella, Neodidymelliopsis, Ascochyta clinopodiicola, Didymella pomorum, Didymosphaeria variabile, Neocosmospora piperis and Neocucurbitaria cava.</title>
        <authorList>
            <person name="Hill R."/>
        </authorList>
    </citation>
    <scope>NUCLEOTIDE SEQUENCE</scope>
    <source>
        <strain evidence="8">IMI 356814</strain>
    </source>
</reference>
<sequence length="695" mass="74982">MSHSITVNGRSVALSHDLDASDTDYIILRTKGSPLNKRQKSELQKLGVAIEEFIGDDSDQIYFCNFKDNSLDQINNLDFVDYVGVYANAFAVPDVVKAEAHAGTGNIDVLLQHDVTELSDELLQKIAEAAEVDVDSTVVADGGVQLKVEVDNLEKIAALDEVRALHAVNEPALFTNVARQILRFDNAATSCSTVYKGTDQIVCVADTGLDKGSITDVHEAFAGRLKQLFSWGRLENNICDDLDGHGTHVCGAVVGDGQHVSQGLIEGTAPGAKLIVQSLFSGFNVLNQCRLGGVPGTNLAPLFDQAYQAGARVHTNSWGSPLPPTRIQRPYDGRAESIDLFVWEHQDMTILFAAGNDGQDVDLENKLDGTVNPRSLGAEASAKNCITVGATENLRPSLVPGDSNRPYTYGGFCSKRFAENPLRDDHMANNPEGLAAFSSRGPTAEYRLKPAFVAPGTAILSARSQNKKYLAAVNQAGASGDDKYMYLSGTSMATPLVAGTCAVLREALLANGYQDESNGVKNPTGSLIKALLINGAVTIRGQYMPHDVSDEPNPHSGFGRVDLARSLPKLNDPYSGYGIGTVDEDDEAEFMVEIPVPEPKVNDGKLCLKVTLAYADLPGGQLQNDLNLAVSSGNYERHGNQSEPFPIGTTVPFDRRNNVEQVVWPDVSTALVQVITKPFRFMSGRVPFAYAWQFF</sequence>
<protein>
    <recommendedName>
        <fullName evidence="7">Peptidase S8/S53 domain-containing protein</fullName>
    </recommendedName>
</protein>
<evidence type="ECO:0000256" key="6">
    <source>
        <dbReference type="PROSITE-ProRule" id="PRU01240"/>
    </source>
</evidence>
<evidence type="ECO:0000313" key="8">
    <source>
        <dbReference type="EMBL" id="KAJ4362311.1"/>
    </source>
</evidence>
<dbReference type="PROSITE" id="PS00138">
    <property type="entry name" value="SUBTILASE_SER"/>
    <property type="match status" value="1"/>
</dbReference>
<name>A0A9W9CHF9_9PLEO</name>
<evidence type="ECO:0000256" key="5">
    <source>
        <dbReference type="PIRSR" id="PIRSR615500-1"/>
    </source>
</evidence>
<dbReference type="Gene3D" id="2.60.120.380">
    <property type="match status" value="1"/>
</dbReference>
<dbReference type="InterPro" id="IPR036852">
    <property type="entry name" value="Peptidase_S8/S53_dom_sf"/>
</dbReference>
<dbReference type="PROSITE" id="PS00137">
    <property type="entry name" value="SUBTILASE_HIS"/>
    <property type="match status" value="1"/>
</dbReference>
<keyword evidence="4 6" id="KW-0720">Serine protease</keyword>
<dbReference type="InterPro" id="IPR023828">
    <property type="entry name" value="Peptidase_S8_Ser-AS"/>
</dbReference>
<keyword evidence="3 6" id="KW-0378">Hydrolase</keyword>
<dbReference type="GO" id="GO:0006508">
    <property type="term" value="P:proteolysis"/>
    <property type="evidence" value="ECO:0007669"/>
    <property type="project" value="UniProtKB-KW"/>
</dbReference>
<dbReference type="PANTHER" id="PTHR43399">
    <property type="entry name" value="SUBTILISIN-RELATED"/>
    <property type="match status" value="1"/>
</dbReference>
<comment type="similarity">
    <text evidence="1 6">Belongs to the peptidase S8 family.</text>
</comment>
<keyword evidence="2 6" id="KW-0645">Protease</keyword>
<dbReference type="OrthoDB" id="10256524at2759"/>
<evidence type="ECO:0000256" key="3">
    <source>
        <dbReference type="ARBA" id="ARBA00022801"/>
    </source>
</evidence>
<evidence type="ECO:0000256" key="4">
    <source>
        <dbReference type="ARBA" id="ARBA00022825"/>
    </source>
</evidence>
<dbReference type="InterPro" id="IPR051048">
    <property type="entry name" value="Peptidase_S8/S53_subtilisin"/>
</dbReference>
<feature type="domain" description="Peptidase S8/S53" evidence="7">
    <location>
        <begin position="197"/>
        <end position="545"/>
    </location>
</feature>
<evidence type="ECO:0000256" key="1">
    <source>
        <dbReference type="ARBA" id="ARBA00011073"/>
    </source>
</evidence>
<dbReference type="SUPFAM" id="SSF49785">
    <property type="entry name" value="Galactose-binding domain-like"/>
    <property type="match status" value="1"/>
</dbReference>
<dbReference type="Pfam" id="PF00082">
    <property type="entry name" value="Peptidase_S8"/>
    <property type="match status" value="1"/>
</dbReference>
<evidence type="ECO:0000313" key="9">
    <source>
        <dbReference type="Proteomes" id="UP001140560"/>
    </source>
</evidence>